<keyword evidence="5" id="KW-0479">Metal-binding</keyword>
<evidence type="ECO:0000256" key="5">
    <source>
        <dbReference type="ARBA" id="ARBA00022723"/>
    </source>
</evidence>
<evidence type="ECO:0000256" key="1">
    <source>
        <dbReference type="ARBA" id="ARBA00001973"/>
    </source>
</evidence>
<accession>A0A226EAJ1</accession>
<keyword evidence="9" id="KW-0732">Signal</keyword>
<dbReference type="GO" id="GO:0005576">
    <property type="term" value="C:extracellular region"/>
    <property type="evidence" value="ECO:0007669"/>
    <property type="project" value="UniProtKB-SubCell"/>
</dbReference>
<feature type="signal peptide" evidence="9">
    <location>
        <begin position="1"/>
        <end position="18"/>
    </location>
</feature>
<reference evidence="11 12" key="1">
    <citation type="submission" date="2015-12" db="EMBL/GenBank/DDBJ databases">
        <title>The genome of Folsomia candida.</title>
        <authorList>
            <person name="Faddeeva A."/>
            <person name="Derks M.F."/>
            <person name="Anvar Y."/>
            <person name="Smit S."/>
            <person name="Van Straalen N."/>
            <person name="Roelofs D."/>
        </authorList>
    </citation>
    <scope>NUCLEOTIDE SEQUENCE [LARGE SCALE GENOMIC DNA]</scope>
    <source>
        <strain evidence="11 12">VU population</strain>
        <tissue evidence="11">Whole body</tissue>
    </source>
</reference>
<keyword evidence="6" id="KW-0186">Copper</keyword>
<dbReference type="InterPro" id="IPR008922">
    <property type="entry name" value="Di-copper_centre_dom_sf"/>
</dbReference>
<sequence>MMPQIFVIFFGIISGINSQQSYFSLPSRLRFTRGEFPVPLFYQASSPTSAPASRTDLQQQFTDIFNWSKDLVNDSRFKGCPVPNISDISNASPKSSLFFGLNPQHRMAAMRLRSILNDEKNLEKKICLAGALRDLPGINPNAWIRGVFGAYFSTSELFSFNAPPLVEVMPNIFLSREALQTAREQGNNPDQSARGCTVVDGRVGSDNGIENVLWYFREDLQVNSFHLNWHLIYPINGPTKADRQGELFYFSHHSHLARYHAERLSLGLSQIAPLFIDHNTVVGEQYNSHLDDTNSGQTWTPRRANILVQDTLFENMVGAPPFITVANQSELIARVVDSIRRGELLLPNRQGAVLLDSRTGVDLLGDLIEATTYTINGDYYGSFGFHNEGHVLLGFIEDPQNVTGLPPGVMAEVATAMRDPIFYRYHTAVDQVFDVYKELLVPYQRDGGELPLRWEGIDITQFHVTQDDATLPANRLTTFFTQNTFELSRGLDFQGSGVQGNVGACVTQLNHNLFTYTIDMNRAPTLGSGTATVRIFMAPRFNERGERYSILDQRKLFFMMDLFRVELQPGLNRITRRSTESSLTITPPSDTSSETRYCGCGWPNHMLLPRGTEAGMPFDLFVMLTNGNEDTVRSTGQPPQAGQCAPAPIYCGRMNDTYPDARPMGYPFDRLPYAVASADAYGLSDVPRYVATLEEYVAGIGNIAIAEVTITHVGSTAAVLQSQNILSTNLNPSQADGITGQDNTIRRRRARKRARVASPLPRPQGNSETSSSFAYYFRSR</sequence>
<gene>
    <name evidence="11" type="ORF">Fcan01_11071</name>
</gene>
<evidence type="ECO:0000256" key="4">
    <source>
        <dbReference type="ARBA" id="ARBA00022525"/>
    </source>
</evidence>
<dbReference type="InterPro" id="IPR014756">
    <property type="entry name" value="Ig_E-set"/>
</dbReference>
<evidence type="ECO:0000256" key="8">
    <source>
        <dbReference type="SAM" id="MobiDB-lite"/>
    </source>
</evidence>
<dbReference type="InterPro" id="IPR000896">
    <property type="entry name" value="Hemocyanin/hexamerin_mid_dom"/>
</dbReference>
<dbReference type="Gene3D" id="1.10.1280.10">
    <property type="entry name" value="Di-copper center containing domain from catechol oxidase"/>
    <property type="match status" value="1"/>
</dbReference>
<comment type="subcellular location">
    <subcellularLocation>
        <location evidence="2">Secreted</location>
    </subcellularLocation>
</comment>
<name>A0A226EAJ1_FOLCA</name>
<dbReference type="SUPFAM" id="SSF48056">
    <property type="entry name" value="Di-copper centre-containing domain"/>
    <property type="match status" value="1"/>
</dbReference>
<dbReference type="Pfam" id="PF00372">
    <property type="entry name" value="Hemocyanin_M"/>
    <property type="match status" value="1"/>
</dbReference>
<evidence type="ECO:0000256" key="9">
    <source>
        <dbReference type="SAM" id="SignalP"/>
    </source>
</evidence>
<dbReference type="PRINTS" id="PR00187">
    <property type="entry name" value="HAEMOCYANIN"/>
</dbReference>
<dbReference type="OMA" id="HNDAHIM"/>
<protein>
    <submittedName>
        <fullName evidence="11">Phenoloxidase 3</fullName>
    </submittedName>
</protein>
<dbReference type="GO" id="GO:0046872">
    <property type="term" value="F:metal ion binding"/>
    <property type="evidence" value="ECO:0007669"/>
    <property type="project" value="UniProtKB-KW"/>
</dbReference>
<comment type="similarity">
    <text evidence="3">Belongs to the tyrosinase family.</text>
</comment>
<dbReference type="GO" id="GO:0006582">
    <property type="term" value="P:melanin metabolic process"/>
    <property type="evidence" value="ECO:0007669"/>
    <property type="project" value="UniProtKB-ARBA"/>
</dbReference>
<feature type="region of interest" description="Disordered" evidence="8">
    <location>
        <begin position="732"/>
        <end position="771"/>
    </location>
</feature>
<evidence type="ECO:0000259" key="10">
    <source>
        <dbReference type="PROSITE" id="PS00498"/>
    </source>
</evidence>
<dbReference type="InterPro" id="IPR005203">
    <property type="entry name" value="Hemocyanin_C"/>
</dbReference>
<dbReference type="InterPro" id="IPR013788">
    <property type="entry name" value="Hemocyanin/hexamerin"/>
</dbReference>
<dbReference type="PROSITE" id="PS00498">
    <property type="entry name" value="TYROSINASE_2"/>
    <property type="match status" value="1"/>
</dbReference>
<dbReference type="EMBL" id="LNIX01000005">
    <property type="protein sequence ID" value="OXA54429.1"/>
    <property type="molecule type" value="Genomic_DNA"/>
</dbReference>
<evidence type="ECO:0000256" key="7">
    <source>
        <dbReference type="ARBA" id="ARBA00023157"/>
    </source>
</evidence>
<dbReference type="Gene3D" id="2.60.40.1520">
    <property type="entry name" value="Hemocyanin, C-terminal domain"/>
    <property type="match status" value="1"/>
</dbReference>
<evidence type="ECO:0000256" key="2">
    <source>
        <dbReference type="ARBA" id="ARBA00004613"/>
    </source>
</evidence>
<feature type="compositionally biased region" description="Polar residues" evidence="8">
    <location>
        <begin position="732"/>
        <end position="743"/>
    </location>
</feature>
<keyword evidence="12" id="KW-1185">Reference proteome</keyword>
<keyword evidence="4" id="KW-0964">Secreted</keyword>
<feature type="chain" id="PRO_5012872552" evidence="9">
    <location>
        <begin position="19"/>
        <end position="780"/>
    </location>
</feature>
<dbReference type="STRING" id="158441.A0A226EAJ1"/>
<comment type="cofactor">
    <cofactor evidence="1">
        <name>Cu(2+)</name>
        <dbReference type="ChEBI" id="CHEBI:29036"/>
    </cofactor>
</comment>
<organism evidence="11 12">
    <name type="scientific">Folsomia candida</name>
    <name type="common">Springtail</name>
    <dbReference type="NCBI Taxonomy" id="158441"/>
    <lineage>
        <taxon>Eukaryota</taxon>
        <taxon>Metazoa</taxon>
        <taxon>Ecdysozoa</taxon>
        <taxon>Arthropoda</taxon>
        <taxon>Hexapoda</taxon>
        <taxon>Collembola</taxon>
        <taxon>Entomobryomorpha</taxon>
        <taxon>Isotomoidea</taxon>
        <taxon>Isotomidae</taxon>
        <taxon>Proisotominae</taxon>
        <taxon>Folsomia</taxon>
    </lineage>
</organism>
<feature type="compositionally biased region" description="Basic residues" evidence="8">
    <location>
        <begin position="746"/>
        <end position="755"/>
    </location>
</feature>
<dbReference type="Proteomes" id="UP000198287">
    <property type="component" value="Unassembled WGS sequence"/>
</dbReference>
<dbReference type="AlphaFoldDB" id="A0A226EAJ1"/>
<dbReference type="SUPFAM" id="SSF81296">
    <property type="entry name" value="E set domains"/>
    <property type="match status" value="1"/>
</dbReference>
<dbReference type="Pfam" id="PF03723">
    <property type="entry name" value="Hemocyanin_C"/>
    <property type="match status" value="1"/>
</dbReference>
<dbReference type="PROSITE" id="PS00210">
    <property type="entry name" value="HEMOCYANIN_2"/>
    <property type="match status" value="1"/>
</dbReference>
<dbReference type="PANTHER" id="PTHR11511">
    <property type="entry name" value="LARVAL STORAGE PROTEIN/PHENOLOXIDASE"/>
    <property type="match status" value="1"/>
</dbReference>
<feature type="domain" description="Tyrosinase copper-binding" evidence="10">
    <location>
        <begin position="419"/>
        <end position="430"/>
    </location>
</feature>
<proteinExistence type="inferred from homology"/>
<dbReference type="InterPro" id="IPR037020">
    <property type="entry name" value="Hemocyanin_C_sf"/>
</dbReference>
<comment type="caution">
    <text evidence="11">The sequence shown here is derived from an EMBL/GenBank/DDBJ whole genome shotgun (WGS) entry which is preliminary data.</text>
</comment>
<evidence type="ECO:0000256" key="6">
    <source>
        <dbReference type="ARBA" id="ARBA00023008"/>
    </source>
</evidence>
<dbReference type="InterPro" id="IPR002227">
    <property type="entry name" value="Tyrosinase_Cu-bd"/>
</dbReference>
<dbReference type="GO" id="GO:0004503">
    <property type="term" value="F:tyrosinase activity"/>
    <property type="evidence" value="ECO:0007669"/>
    <property type="project" value="UniProtKB-ARBA"/>
</dbReference>
<dbReference type="PANTHER" id="PTHR11511:SF4">
    <property type="entry name" value="PHENOLOXIDASE 2-RELATED"/>
    <property type="match status" value="1"/>
</dbReference>
<evidence type="ECO:0000313" key="11">
    <source>
        <dbReference type="EMBL" id="OXA54429.1"/>
    </source>
</evidence>
<dbReference type="OrthoDB" id="8119704at2759"/>
<keyword evidence="7" id="KW-1015">Disulfide bond</keyword>
<evidence type="ECO:0000313" key="12">
    <source>
        <dbReference type="Proteomes" id="UP000198287"/>
    </source>
</evidence>
<dbReference type="PROSITE" id="PS00209">
    <property type="entry name" value="HEMOCYANIN_1"/>
    <property type="match status" value="1"/>
</dbReference>
<evidence type="ECO:0000256" key="3">
    <source>
        <dbReference type="ARBA" id="ARBA00009928"/>
    </source>
</evidence>